<dbReference type="InterPro" id="IPR036812">
    <property type="entry name" value="NAD(P)_OxRdtase_dom_sf"/>
</dbReference>
<dbReference type="EMBL" id="CAADFE010000019">
    <property type="protein sequence ID" value="VFJ69597.1"/>
    <property type="molecule type" value="Genomic_DNA"/>
</dbReference>
<protein>
    <submittedName>
        <fullName evidence="4">Predicted oxidoreductase</fullName>
    </submittedName>
</protein>
<sequence>MNIQPVSLGTWTFAGGAQWGETRDKESIATVHAALACGVNLFDTAPAYGKGRSEQVLGTALMGRRDQAYIATKVAPGDLGPEKLKTSVDDSLARLRTDYIDLLQVHWPGRPSSYPEMIPVLEGLIRQGKVRHFGVCNHGEMDLTGLLDTLSAFHQDGAGPITLIGNQLPYSLLTRAIEFGITDLCRRKRIGILAYSPLAHGALGGKYHHADDIPEGRKRSRLFHHRHGGSHGETGCEAQLNAALRGIGQICRDTGLPMSVLALAWVVRREPVRSVLCGARTSRQMEQNVLAARTHLPPDVMERLDRATLPLKRRLGPNPDLWKSGKNSRFH</sequence>
<dbReference type="Pfam" id="PF00248">
    <property type="entry name" value="Aldo_ket_red"/>
    <property type="match status" value="1"/>
</dbReference>
<dbReference type="CDD" id="cd19085">
    <property type="entry name" value="AKR_AKR11B3"/>
    <property type="match status" value="1"/>
</dbReference>
<dbReference type="InterPro" id="IPR020471">
    <property type="entry name" value="AKR"/>
</dbReference>
<gene>
    <name evidence="4" type="ORF">BECKFW1821C_GA0114237_101922</name>
</gene>
<dbReference type="GO" id="GO:0016491">
    <property type="term" value="F:oxidoreductase activity"/>
    <property type="evidence" value="ECO:0007669"/>
    <property type="project" value="UniProtKB-KW"/>
</dbReference>
<keyword evidence="1" id="KW-0560">Oxidoreductase</keyword>
<name>A0A450TP18_9GAMM</name>
<dbReference type="Gene3D" id="3.20.20.100">
    <property type="entry name" value="NADP-dependent oxidoreductase domain"/>
    <property type="match status" value="1"/>
</dbReference>
<organism evidence="4">
    <name type="scientific">Candidatus Kentrum sp. FW</name>
    <dbReference type="NCBI Taxonomy" id="2126338"/>
    <lineage>
        <taxon>Bacteria</taxon>
        <taxon>Pseudomonadati</taxon>
        <taxon>Pseudomonadota</taxon>
        <taxon>Gammaproteobacteria</taxon>
        <taxon>Candidatus Kentrum</taxon>
    </lineage>
</organism>
<evidence type="ECO:0000256" key="1">
    <source>
        <dbReference type="ARBA" id="ARBA00023002"/>
    </source>
</evidence>
<dbReference type="PRINTS" id="PR00069">
    <property type="entry name" value="ALDKETRDTASE"/>
</dbReference>
<evidence type="ECO:0000259" key="3">
    <source>
        <dbReference type="Pfam" id="PF00248"/>
    </source>
</evidence>
<dbReference type="AlphaFoldDB" id="A0A450TP18"/>
<feature type="domain" description="NADP-dependent oxidoreductase" evidence="3">
    <location>
        <begin position="6"/>
        <end position="306"/>
    </location>
</feature>
<dbReference type="InterPro" id="IPR050523">
    <property type="entry name" value="AKR_Detox_Biosynth"/>
</dbReference>
<dbReference type="PANTHER" id="PTHR43364:SF4">
    <property type="entry name" value="NAD(P)-LINKED OXIDOREDUCTASE SUPERFAMILY PROTEIN"/>
    <property type="match status" value="1"/>
</dbReference>
<dbReference type="InterPro" id="IPR023210">
    <property type="entry name" value="NADP_OxRdtase_dom"/>
</dbReference>
<dbReference type="PANTHER" id="PTHR43364">
    <property type="entry name" value="NADH-SPECIFIC METHYLGLYOXAL REDUCTASE-RELATED"/>
    <property type="match status" value="1"/>
</dbReference>
<accession>A0A450TP18</accession>
<evidence type="ECO:0000313" key="4">
    <source>
        <dbReference type="EMBL" id="VFJ69597.1"/>
    </source>
</evidence>
<feature type="region of interest" description="Disordered" evidence="2">
    <location>
        <begin position="310"/>
        <end position="331"/>
    </location>
</feature>
<proteinExistence type="predicted"/>
<reference evidence="4" key="1">
    <citation type="submission" date="2019-02" db="EMBL/GenBank/DDBJ databases">
        <authorList>
            <person name="Gruber-Vodicka R. H."/>
            <person name="Seah K. B. B."/>
        </authorList>
    </citation>
    <scope>NUCLEOTIDE SEQUENCE</scope>
    <source>
        <strain evidence="4">BECK_BZ131</strain>
    </source>
</reference>
<evidence type="ECO:0000256" key="2">
    <source>
        <dbReference type="SAM" id="MobiDB-lite"/>
    </source>
</evidence>
<dbReference type="SUPFAM" id="SSF51430">
    <property type="entry name" value="NAD(P)-linked oxidoreductase"/>
    <property type="match status" value="1"/>
</dbReference>